<protein>
    <submittedName>
        <fullName evidence="5">Glyceraldehyde-3-phosphate dehydrogenase</fullName>
        <ecNumber evidence="5">1.2.1.12</ecNumber>
    </submittedName>
</protein>
<comment type="caution">
    <text evidence="5">The sequence shown here is derived from an EMBL/GenBank/DDBJ whole genome shotgun (WGS) entry which is preliminary data.</text>
</comment>
<accession>Q1YRI2</accession>
<dbReference type="Pfam" id="PF00044">
    <property type="entry name" value="Gp_dh_N"/>
    <property type="match status" value="1"/>
</dbReference>
<dbReference type="PANTHER" id="PTHR43454">
    <property type="entry name" value="GLYCERALDEHYDE-3-PHOSPHATE DEHYDROGENASE"/>
    <property type="match status" value="1"/>
</dbReference>
<dbReference type="GO" id="GO:0006006">
    <property type="term" value="P:glucose metabolic process"/>
    <property type="evidence" value="ECO:0007669"/>
    <property type="project" value="InterPro"/>
</dbReference>
<feature type="domain" description="Glyceraldehyde 3-phosphate dehydrogenase NAD(P) binding" evidence="4">
    <location>
        <begin position="158"/>
        <end position="319"/>
    </location>
</feature>
<evidence type="ECO:0000313" key="5">
    <source>
        <dbReference type="EMBL" id="EAS46626.1"/>
    </source>
</evidence>
<dbReference type="EC" id="1.2.1.12" evidence="5"/>
<reference evidence="5 6" key="1">
    <citation type="submission" date="2006-03" db="EMBL/GenBank/DDBJ databases">
        <authorList>
            <person name="Giovannoni S.J."/>
            <person name="Cho J.-C."/>
            <person name="Ferriera S."/>
            <person name="Johnson J."/>
            <person name="Kravitz S."/>
            <person name="Halpern A."/>
            <person name="Remington K."/>
            <person name="Beeson K."/>
            <person name="Tran B."/>
            <person name="Rogers Y.-H."/>
            <person name="Friedman R."/>
            <person name="Venter J.C."/>
        </authorList>
    </citation>
    <scope>NUCLEOTIDE SEQUENCE [LARGE SCALE GENOMIC DNA]</scope>
    <source>
        <strain evidence="5 6">HTCC2207</strain>
    </source>
</reference>
<dbReference type="CDD" id="cd18126">
    <property type="entry name" value="GAPDH_I_C"/>
    <property type="match status" value="1"/>
</dbReference>
<comment type="similarity">
    <text evidence="1 3">Belongs to the glyceraldehyde-3-phosphate dehydrogenase family.</text>
</comment>
<dbReference type="InterPro" id="IPR020831">
    <property type="entry name" value="GlycerAld/Erythrose_P_DH"/>
</dbReference>
<dbReference type="InterPro" id="IPR020828">
    <property type="entry name" value="GlycerAld_3-P_DH_NAD(P)-bd"/>
</dbReference>
<dbReference type="EMBL" id="AAPI01000005">
    <property type="protein sequence ID" value="EAS46626.1"/>
    <property type="molecule type" value="Genomic_DNA"/>
</dbReference>
<dbReference type="NCBIfam" id="NF006139">
    <property type="entry name" value="PRK08289.1"/>
    <property type="match status" value="1"/>
</dbReference>
<dbReference type="InterPro" id="IPR006424">
    <property type="entry name" value="Glyceraldehyde-3-P_DH_1"/>
</dbReference>
<name>Q1YRI2_9GAMM</name>
<dbReference type="Gene3D" id="3.40.50.720">
    <property type="entry name" value="NAD(P)-binding Rossmann-like Domain"/>
    <property type="match status" value="1"/>
</dbReference>
<dbReference type="PROSITE" id="PS00071">
    <property type="entry name" value="GAPDH"/>
    <property type="match status" value="1"/>
</dbReference>
<evidence type="ECO:0000256" key="3">
    <source>
        <dbReference type="RuleBase" id="RU000397"/>
    </source>
</evidence>
<dbReference type="InterPro" id="IPR020829">
    <property type="entry name" value="GlycerAld_3-P_DH_cat"/>
</dbReference>
<evidence type="ECO:0000313" key="6">
    <source>
        <dbReference type="Proteomes" id="UP000005555"/>
    </source>
</evidence>
<dbReference type="FunFam" id="3.30.360.10:FF:000002">
    <property type="entry name" value="Glyceraldehyde-3-phosphate dehydrogenase"/>
    <property type="match status" value="1"/>
</dbReference>
<proteinExistence type="inferred from homology"/>
<dbReference type="CDD" id="cd05214">
    <property type="entry name" value="GAPDH_I_N"/>
    <property type="match status" value="1"/>
</dbReference>
<dbReference type="Gene3D" id="3.30.360.10">
    <property type="entry name" value="Dihydrodipicolinate Reductase, domain 2"/>
    <property type="match status" value="1"/>
</dbReference>
<dbReference type="Proteomes" id="UP000005555">
    <property type="component" value="Unassembled WGS sequence"/>
</dbReference>
<dbReference type="GO" id="GO:0050661">
    <property type="term" value="F:NADP binding"/>
    <property type="evidence" value="ECO:0007669"/>
    <property type="project" value="InterPro"/>
</dbReference>
<dbReference type="GO" id="GO:0004365">
    <property type="term" value="F:glyceraldehyde-3-phosphate dehydrogenase (NAD+) (phosphorylating) activity"/>
    <property type="evidence" value="ECO:0007669"/>
    <property type="project" value="UniProtKB-EC"/>
</dbReference>
<dbReference type="AlphaFoldDB" id="Q1YRI2"/>
<dbReference type="GO" id="GO:0051287">
    <property type="term" value="F:NAD binding"/>
    <property type="evidence" value="ECO:0007669"/>
    <property type="project" value="InterPro"/>
</dbReference>
<dbReference type="SUPFAM" id="SSF55347">
    <property type="entry name" value="Glyceraldehyde-3-phosphate dehydrogenase-like, C-terminal domain"/>
    <property type="match status" value="1"/>
</dbReference>
<sequence>MLVACVTNVHDNIKTSQTLEKDLPVIDQKRPLPDDFFKDWKQREALAEGMIPIIGKLYRERNVSTYMYGNSMVNKSVTDLMKFHRRVRQVEQNELSEFDSSPMIDAIARLHLGPAHIDLGKMVVKFKSIGNGRSVDEFVADELKDIVGSDVKPLPQPQDVVLYGFGRIGRLVARILIDKAGGGDVLRLRAIVIRKGKIANDLEKRAALLRRDSVHGSFKGTIRVLEEENTLVINGNPVKVIYANSPEEIDYTEYGINNALIVDNTGVWKDNAGLGGHLRPGASKVLLTAPAGDDIPNIVFGVNDGEITPEREIISAASCTTNAIVPVLKCLLDEYGINSGHVETVHAYTNDQNLIDNYHKGDRRGRSAALNMVLTSTGAAKAVAKVIPQLKGKLTGNAIRVPTPNVSMAILNLQLGRDTSVEELNEFMRQKALHSELQQQIGYTISTEAVSTDFVGSRQACVYDSQATIVEGNSCVLYCWYDNEFGYSCQVVRCLEKFAGVSWPSYPSVLQPV</sequence>
<dbReference type="Pfam" id="PF02800">
    <property type="entry name" value="Gp_dh_C"/>
    <property type="match status" value="1"/>
</dbReference>
<dbReference type="SMART" id="SM00846">
    <property type="entry name" value="Gp_dh_N"/>
    <property type="match status" value="1"/>
</dbReference>
<gene>
    <name evidence="5" type="ORF">GB2207_03279</name>
</gene>
<dbReference type="HOGENOM" id="CLU_030140_1_2_6"/>
<evidence type="ECO:0000259" key="4">
    <source>
        <dbReference type="SMART" id="SM00846"/>
    </source>
</evidence>
<dbReference type="SUPFAM" id="SSF51735">
    <property type="entry name" value="NAD(P)-binding Rossmann-fold domains"/>
    <property type="match status" value="1"/>
</dbReference>
<organism evidence="5 6">
    <name type="scientific">gamma proteobacterium HTCC2207</name>
    <dbReference type="NCBI Taxonomy" id="314287"/>
    <lineage>
        <taxon>Bacteria</taxon>
        <taxon>Pseudomonadati</taxon>
        <taxon>Pseudomonadota</taxon>
        <taxon>Gammaproteobacteria</taxon>
        <taxon>Cellvibrionales</taxon>
        <taxon>Porticoccaceae</taxon>
        <taxon>SAR92 clade</taxon>
    </lineage>
</organism>
<evidence type="ECO:0000256" key="1">
    <source>
        <dbReference type="ARBA" id="ARBA00007406"/>
    </source>
</evidence>
<dbReference type="eggNOG" id="COG0057">
    <property type="taxonomic scope" value="Bacteria"/>
</dbReference>
<evidence type="ECO:0000256" key="2">
    <source>
        <dbReference type="ARBA" id="ARBA00023002"/>
    </source>
</evidence>
<dbReference type="STRING" id="314287.GB2207_03279"/>
<dbReference type="PANTHER" id="PTHR43454:SF1">
    <property type="entry name" value="GLYCERALDEHYDE 3-PHOSPHATE DEHYDROGENASE NAD(P) BINDING DOMAIN-CONTAINING PROTEIN"/>
    <property type="match status" value="1"/>
</dbReference>
<dbReference type="PRINTS" id="PR00078">
    <property type="entry name" value="G3PDHDRGNASE"/>
</dbReference>
<dbReference type="InterPro" id="IPR036291">
    <property type="entry name" value="NAD(P)-bd_dom_sf"/>
</dbReference>
<dbReference type="NCBIfam" id="TIGR01534">
    <property type="entry name" value="GAPDH-I"/>
    <property type="match status" value="1"/>
</dbReference>
<keyword evidence="2 5" id="KW-0560">Oxidoreductase</keyword>
<keyword evidence="6" id="KW-1185">Reference proteome</keyword>
<dbReference type="InterPro" id="IPR020830">
    <property type="entry name" value="GlycerAld_3-P_DH_AS"/>
</dbReference>